<dbReference type="SUPFAM" id="SSF51735">
    <property type="entry name" value="NAD(P)-binding Rossmann-fold domains"/>
    <property type="match status" value="1"/>
</dbReference>
<keyword evidence="5" id="KW-1185">Reference proteome</keyword>
<keyword evidence="2" id="KW-0520">NAD</keyword>
<dbReference type="SUPFAM" id="SSF52283">
    <property type="entry name" value="Formate/glycerate dehydrogenase catalytic domain-like"/>
    <property type="match status" value="1"/>
</dbReference>
<dbReference type="EMBL" id="OX336137">
    <property type="protein sequence ID" value="CAI2717789.1"/>
    <property type="molecule type" value="Genomic_DNA"/>
</dbReference>
<name>A0ABM9HCK7_9BACT</name>
<dbReference type="Pfam" id="PF02826">
    <property type="entry name" value="2-Hacid_dh_C"/>
    <property type="match status" value="1"/>
</dbReference>
<dbReference type="InterPro" id="IPR036291">
    <property type="entry name" value="NAD(P)-bd_dom_sf"/>
</dbReference>
<sequence length="309" mass="34669">MKTLLTYLTHPHVEAWNLQNRHIEQLSAQFPGVRVLNCLHSKDFLDQLSQADGAIVWYFKREWLDRAPHLQWIATPAAGRDWIDLPPDSQLPVHFGGFHGMMMAESVLGAMLYFCKAFEASRALQKQKKWARIKLSQQITSLYGARVTILGLGRIGQTIGRVLKPFGCTLTGVRSRLMEAPDYFAEDDRVVTVDRLPEVLPETDHLVLVLPGGTKTDSLVTADHFRLLPKHCRLYNVGRGNAYRESDLVQALATGQIAGAYLDVFDTEPLPESSPLWECGNVLIQPHLSAASPQYLDLFIEELIGKLKG</sequence>
<dbReference type="Proteomes" id="UP001157733">
    <property type="component" value="Chromosome"/>
</dbReference>
<dbReference type="PANTHER" id="PTHR43333">
    <property type="entry name" value="2-HACID_DH_C DOMAIN-CONTAINING PROTEIN"/>
    <property type="match status" value="1"/>
</dbReference>
<gene>
    <name evidence="4" type="ORF">NSPWAT_0930</name>
</gene>
<accession>A0ABM9HCK7</accession>
<reference evidence="4 5" key="1">
    <citation type="submission" date="2022-09" db="EMBL/GenBank/DDBJ databases">
        <authorList>
            <person name="Kop L."/>
        </authorList>
    </citation>
    <scope>NUCLEOTIDE SEQUENCE [LARGE SCALE GENOMIC DNA]</scope>
    <source>
        <strain evidence="4 5">347</strain>
    </source>
</reference>
<feature type="domain" description="D-isomer specific 2-hydroxyacid dehydrogenase NAD-binding" evidence="3">
    <location>
        <begin position="109"/>
        <end position="289"/>
    </location>
</feature>
<dbReference type="CDD" id="cd05300">
    <property type="entry name" value="2-Hacid_dh_1"/>
    <property type="match status" value="1"/>
</dbReference>
<evidence type="ECO:0000259" key="3">
    <source>
        <dbReference type="Pfam" id="PF02826"/>
    </source>
</evidence>
<evidence type="ECO:0000256" key="1">
    <source>
        <dbReference type="ARBA" id="ARBA00023002"/>
    </source>
</evidence>
<organism evidence="4 5">
    <name type="scientific">Nitrospina watsonii</name>
    <dbReference type="NCBI Taxonomy" id="1323948"/>
    <lineage>
        <taxon>Bacteria</taxon>
        <taxon>Pseudomonadati</taxon>
        <taxon>Nitrospinota/Tectimicrobiota group</taxon>
        <taxon>Nitrospinota</taxon>
        <taxon>Nitrospinia</taxon>
        <taxon>Nitrospinales</taxon>
        <taxon>Nitrospinaceae</taxon>
        <taxon>Nitrospina</taxon>
    </lineage>
</organism>
<evidence type="ECO:0000313" key="5">
    <source>
        <dbReference type="Proteomes" id="UP001157733"/>
    </source>
</evidence>
<dbReference type="Gene3D" id="3.40.50.720">
    <property type="entry name" value="NAD(P)-binding Rossmann-like Domain"/>
    <property type="match status" value="2"/>
</dbReference>
<protein>
    <submittedName>
        <fullName evidence="4">D-isomer specific 2-hydroxyacid dehydrogenase, NAD-binding</fullName>
    </submittedName>
</protein>
<keyword evidence="1" id="KW-0560">Oxidoreductase</keyword>
<dbReference type="InterPro" id="IPR006140">
    <property type="entry name" value="D-isomer_DH_NAD-bd"/>
</dbReference>
<evidence type="ECO:0000313" key="4">
    <source>
        <dbReference type="EMBL" id="CAI2717789.1"/>
    </source>
</evidence>
<dbReference type="PANTHER" id="PTHR43333:SF1">
    <property type="entry name" value="D-ISOMER SPECIFIC 2-HYDROXYACID DEHYDROGENASE NAD-BINDING DOMAIN-CONTAINING PROTEIN"/>
    <property type="match status" value="1"/>
</dbReference>
<evidence type="ECO:0000256" key="2">
    <source>
        <dbReference type="ARBA" id="ARBA00023027"/>
    </source>
</evidence>
<proteinExistence type="predicted"/>